<dbReference type="OrthoDB" id="3561869at2759"/>
<dbReference type="AlphaFoldDB" id="A0A2S4PLZ4"/>
<sequence length="138" mass="15552">MAPNFFLEVKSGKCTSDVANLQALHTGALGERGLMALRGWRREGLGLDNKAHTITGHTSMARSHFFHSCRKKKTNSNELEFYMNEINSDSITGYAEGFHRGVSMYRNLRDFADEQRLGSIAMTNEVAYRTEDAEEAEE</sequence>
<proteinExistence type="predicted"/>
<reference evidence="1 2" key="1">
    <citation type="submission" date="2017-10" db="EMBL/GenBank/DDBJ databases">
        <title>Development of genomic resources for the powdery mildew, Erysiphe pulchra.</title>
        <authorList>
            <person name="Wadl P.A."/>
            <person name="Mack B.M."/>
            <person name="Moore G."/>
            <person name="Beltz S.B."/>
        </authorList>
    </citation>
    <scope>NUCLEOTIDE SEQUENCE [LARGE SCALE GENOMIC DNA]</scope>
    <source>
        <strain evidence="1">Cflorida</strain>
    </source>
</reference>
<dbReference type="STRING" id="225359.A0A2S4PLZ4"/>
<protein>
    <submittedName>
        <fullName evidence="1">Uncharacterized protein</fullName>
    </submittedName>
</protein>
<dbReference type="Proteomes" id="UP000237438">
    <property type="component" value="Unassembled WGS sequence"/>
</dbReference>
<dbReference type="EMBL" id="PEDP01001966">
    <property type="protein sequence ID" value="POS83033.1"/>
    <property type="molecule type" value="Genomic_DNA"/>
</dbReference>
<evidence type="ECO:0000313" key="2">
    <source>
        <dbReference type="Proteomes" id="UP000237438"/>
    </source>
</evidence>
<evidence type="ECO:0000313" key="1">
    <source>
        <dbReference type="EMBL" id="POS83033.1"/>
    </source>
</evidence>
<name>A0A2S4PLZ4_9PEZI</name>
<gene>
    <name evidence="1" type="ORF">EPUL_006686</name>
</gene>
<keyword evidence="2" id="KW-1185">Reference proteome</keyword>
<accession>A0A2S4PLZ4</accession>
<comment type="caution">
    <text evidence="1">The sequence shown here is derived from an EMBL/GenBank/DDBJ whole genome shotgun (WGS) entry which is preliminary data.</text>
</comment>
<organism evidence="1 2">
    <name type="scientific">Erysiphe pulchra</name>
    <dbReference type="NCBI Taxonomy" id="225359"/>
    <lineage>
        <taxon>Eukaryota</taxon>
        <taxon>Fungi</taxon>
        <taxon>Dikarya</taxon>
        <taxon>Ascomycota</taxon>
        <taxon>Pezizomycotina</taxon>
        <taxon>Leotiomycetes</taxon>
        <taxon>Erysiphales</taxon>
        <taxon>Erysiphaceae</taxon>
        <taxon>Erysiphe</taxon>
    </lineage>
</organism>